<dbReference type="SUPFAM" id="SSF50156">
    <property type="entry name" value="PDZ domain-like"/>
    <property type="match status" value="1"/>
</dbReference>
<dbReference type="GO" id="GO:0006508">
    <property type="term" value="P:proteolysis"/>
    <property type="evidence" value="ECO:0007669"/>
    <property type="project" value="UniProtKB-KW"/>
</dbReference>
<reference evidence="8 10" key="2">
    <citation type="journal article" date="2019" name="Nat. Med.">
        <title>A library of human gut bacterial isolates paired with longitudinal multiomics data enables mechanistic microbiome research.</title>
        <authorList>
            <person name="Poyet M."/>
            <person name="Groussin M."/>
            <person name="Gibbons S.M."/>
            <person name="Avila-Pacheco J."/>
            <person name="Jiang X."/>
            <person name="Kearney S.M."/>
            <person name="Perrotta A.R."/>
            <person name="Berdy B."/>
            <person name="Zhao S."/>
            <person name="Lieberman T.D."/>
            <person name="Swanson P.K."/>
            <person name="Smith M."/>
            <person name="Roesemann S."/>
            <person name="Alexander J.E."/>
            <person name="Rich S.A."/>
            <person name="Livny J."/>
            <person name="Vlamakis H."/>
            <person name="Clish C."/>
            <person name="Bullock K."/>
            <person name="Deik A."/>
            <person name="Scott J."/>
            <person name="Pierce K.A."/>
            <person name="Xavier R.J."/>
            <person name="Alm E.J."/>
        </authorList>
    </citation>
    <scope>NUCLEOTIDE SEQUENCE [LARGE SCALE GENOMIC DNA]</scope>
    <source>
        <strain evidence="8 10">BIOML-A7</strain>
    </source>
</reference>
<reference evidence="7" key="1">
    <citation type="submission" date="2015-02" db="EMBL/GenBank/DDBJ databases">
        <title>A novel member of the family Ruminococcaceae isolated from human feces.</title>
        <authorList>
            <person name="Shkoporov A.N."/>
            <person name="Chaplin A.V."/>
            <person name="Motuzova O.V."/>
            <person name="Kafarskaia L.I."/>
            <person name="Khokhlova E.V."/>
            <person name="Efimov B.A."/>
        </authorList>
    </citation>
    <scope>NUCLEOTIDE SEQUENCE [LARGE SCALE GENOMIC DNA]</scope>
    <source>
        <strain evidence="7">585-1</strain>
    </source>
</reference>
<name>A0A0D8J004_9FIRM</name>
<keyword evidence="5" id="KW-1133">Transmembrane helix</keyword>
<dbReference type="Gene3D" id="3.90.226.10">
    <property type="entry name" value="2-enoyl-CoA Hydratase, Chain A, domain 1"/>
    <property type="match status" value="1"/>
</dbReference>
<evidence type="ECO:0000256" key="3">
    <source>
        <dbReference type="ARBA" id="ARBA00022825"/>
    </source>
</evidence>
<dbReference type="SUPFAM" id="SSF52096">
    <property type="entry name" value="ClpP/crotonase"/>
    <property type="match status" value="1"/>
</dbReference>
<evidence type="ECO:0000256" key="1">
    <source>
        <dbReference type="ARBA" id="ARBA00022670"/>
    </source>
</evidence>
<dbReference type="InterPro" id="IPR004447">
    <property type="entry name" value="Peptidase_S41A"/>
</dbReference>
<feature type="transmembrane region" description="Helical" evidence="5">
    <location>
        <begin position="7"/>
        <end position="33"/>
    </location>
</feature>
<dbReference type="RefSeq" id="WP_009322510.1">
    <property type="nucleotide sequence ID" value="NZ_CAUBBA010000014.1"/>
</dbReference>
<dbReference type="EMBL" id="JXXK01000012">
    <property type="protein sequence ID" value="KJF39871.1"/>
    <property type="molecule type" value="Genomic_DNA"/>
</dbReference>
<dbReference type="PANTHER" id="PTHR32060">
    <property type="entry name" value="TAIL-SPECIFIC PROTEASE"/>
    <property type="match status" value="1"/>
</dbReference>
<dbReference type="GO" id="GO:0004175">
    <property type="term" value="F:endopeptidase activity"/>
    <property type="evidence" value="ECO:0007669"/>
    <property type="project" value="TreeGrafter"/>
</dbReference>
<dbReference type="EMBL" id="WMZR01000011">
    <property type="protein sequence ID" value="MTS51870.1"/>
    <property type="molecule type" value="Genomic_DNA"/>
</dbReference>
<evidence type="ECO:0000259" key="6">
    <source>
        <dbReference type="SMART" id="SM00245"/>
    </source>
</evidence>
<sequence length="447" mass="48133">MNKKITVNLAVAIAIIAMTVTFVVTMILSMQLFNRTVSGVREKEIMYNKLSEMDKSARENYYGEIVDDTLYDYIAAGYVTGMGDKDARYYTAKQYLEYLNQQNGVVMGVGADVIKDANGYARIVKVYPNSPAEESGLQKNFYITKVGELDVKTLSLSQVNSQLLGESGTSVLLTVVNATGEDEHTVEIQRREFDVPSVEGQVPEGTTTAYFWINAFNSKTVDELKAYFERWQEEGVAVDGVVFDVRNNTGGNLTNAMHVIDYLCPVGPIASQQNKDGTVTTLETSDASEVELPMVVLVNGNTSYAAELFATSIREFEKGRVVGTRTAGKGTIQCRPVALSDGSAFSYTVGLLLSKNGATFNGTGISPDVEASLSAEEEANFYNFTVDTDPQILRAFEVVDTLTGRNDIQASLEPSQSSSASEAGGAGSSLQSEPAGTDASSAAEPAA</sequence>
<organism evidence="7 9">
    <name type="scientific">Ruthenibacterium lactatiformans</name>
    <dbReference type="NCBI Taxonomy" id="1550024"/>
    <lineage>
        <taxon>Bacteria</taxon>
        <taxon>Bacillati</taxon>
        <taxon>Bacillota</taxon>
        <taxon>Clostridia</taxon>
        <taxon>Eubacteriales</taxon>
        <taxon>Oscillospiraceae</taxon>
        <taxon>Ruthenibacterium</taxon>
    </lineage>
</organism>
<evidence type="ECO:0000313" key="7">
    <source>
        <dbReference type="EMBL" id="KJF39871.1"/>
    </source>
</evidence>
<evidence type="ECO:0000313" key="9">
    <source>
        <dbReference type="Proteomes" id="UP000032483"/>
    </source>
</evidence>
<keyword evidence="1" id="KW-0645">Protease</keyword>
<dbReference type="GO" id="GO:0030288">
    <property type="term" value="C:outer membrane-bounded periplasmic space"/>
    <property type="evidence" value="ECO:0007669"/>
    <property type="project" value="TreeGrafter"/>
</dbReference>
<dbReference type="GeneID" id="42856894"/>
<evidence type="ECO:0000313" key="10">
    <source>
        <dbReference type="Proteomes" id="UP000449193"/>
    </source>
</evidence>
<keyword evidence="5" id="KW-0472">Membrane</keyword>
<dbReference type="Pfam" id="PF03572">
    <property type="entry name" value="Peptidase_S41"/>
    <property type="match status" value="1"/>
</dbReference>
<gene>
    <name evidence="8" type="ORF">GMD52_09985</name>
    <name evidence="7" type="ORF">TQ39_09890</name>
</gene>
<dbReference type="CDD" id="cd07560">
    <property type="entry name" value="Peptidase_S41_CPP"/>
    <property type="match status" value="1"/>
</dbReference>
<feature type="compositionally biased region" description="Low complexity" evidence="4">
    <location>
        <begin position="409"/>
        <end position="433"/>
    </location>
</feature>
<feature type="domain" description="Tail specific protease" evidence="6">
    <location>
        <begin position="181"/>
        <end position="372"/>
    </location>
</feature>
<accession>A0A0D8J004</accession>
<dbReference type="GO" id="GO:0008236">
    <property type="term" value="F:serine-type peptidase activity"/>
    <property type="evidence" value="ECO:0007669"/>
    <property type="project" value="UniProtKB-KW"/>
</dbReference>
<dbReference type="AlphaFoldDB" id="A0A0D8J004"/>
<feature type="region of interest" description="Disordered" evidence="4">
    <location>
        <begin position="408"/>
        <end position="447"/>
    </location>
</feature>
<dbReference type="InterPro" id="IPR005151">
    <property type="entry name" value="Tail-specific_protease"/>
</dbReference>
<dbReference type="PATRIC" id="fig|1550024.3.peg.2257"/>
<evidence type="ECO:0000313" key="8">
    <source>
        <dbReference type="EMBL" id="MTS51870.1"/>
    </source>
</evidence>
<dbReference type="SMART" id="SM00245">
    <property type="entry name" value="TSPc"/>
    <property type="match status" value="1"/>
</dbReference>
<evidence type="ECO:0000256" key="2">
    <source>
        <dbReference type="ARBA" id="ARBA00022801"/>
    </source>
</evidence>
<comment type="caution">
    <text evidence="7">The sequence shown here is derived from an EMBL/GenBank/DDBJ whole genome shotgun (WGS) entry which is preliminary data.</text>
</comment>
<evidence type="ECO:0000256" key="5">
    <source>
        <dbReference type="SAM" id="Phobius"/>
    </source>
</evidence>
<dbReference type="PANTHER" id="PTHR32060:SF30">
    <property type="entry name" value="CARBOXY-TERMINAL PROCESSING PROTEASE CTPA"/>
    <property type="match status" value="1"/>
</dbReference>
<proteinExistence type="predicted"/>
<dbReference type="InterPro" id="IPR029045">
    <property type="entry name" value="ClpP/crotonase-like_dom_sf"/>
</dbReference>
<evidence type="ECO:0000256" key="4">
    <source>
        <dbReference type="SAM" id="MobiDB-lite"/>
    </source>
</evidence>
<dbReference type="GO" id="GO:0007165">
    <property type="term" value="P:signal transduction"/>
    <property type="evidence" value="ECO:0007669"/>
    <property type="project" value="TreeGrafter"/>
</dbReference>
<dbReference type="Proteomes" id="UP000449193">
    <property type="component" value="Unassembled WGS sequence"/>
</dbReference>
<protein>
    <submittedName>
        <fullName evidence="8">PDZ domain-containing protein</fullName>
    </submittedName>
</protein>
<keyword evidence="5" id="KW-0812">Transmembrane</keyword>
<dbReference type="Gene3D" id="3.30.750.44">
    <property type="match status" value="1"/>
</dbReference>
<keyword evidence="9" id="KW-1185">Reference proteome</keyword>
<dbReference type="InterPro" id="IPR036034">
    <property type="entry name" value="PDZ_sf"/>
</dbReference>
<dbReference type="Gene3D" id="2.30.42.10">
    <property type="match status" value="1"/>
</dbReference>
<keyword evidence="2" id="KW-0378">Hydrolase</keyword>
<dbReference type="Proteomes" id="UP000032483">
    <property type="component" value="Unassembled WGS sequence"/>
</dbReference>
<keyword evidence="3" id="KW-0720">Serine protease</keyword>